<protein>
    <submittedName>
        <fullName evidence="1">Uncharacterized protein</fullName>
    </submittedName>
</protein>
<proteinExistence type="predicted"/>
<dbReference type="Proteomes" id="UP001163603">
    <property type="component" value="Chromosome 13"/>
</dbReference>
<evidence type="ECO:0000313" key="2">
    <source>
        <dbReference type="Proteomes" id="UP001163603"/>
    </source>
</evidence>
<comment type="caution">
    <text evidence="1">The sequence shown here is derived from an EMBL/GenBank/DDBJ whole genome shotgun (WGS) entry which is preliminary data.</text>
</comment>
<evidence type="ECO:0000313" key="1">
    <source>
        <dbReference type="EMBL" id="KAJ0015166.1"/>
    </source>
</evidence>
<gene>
    <name evidence="1" type="ORF">Pint_20023</name>
</gene>
<name>A0ACC0XFN1_9ROSI</name>
<reference evidence="2" key="1">
    <citation type="journal article" date="2023" name="G3 (Bethesda)">
        <title>Genome assembly and association tests identify interacting loci associated with vigor, precocity, and sex in interspecific pistachio rootstocks.</title>
        <authorList>
            <person name="Palmer W."/>
            <person name="Jacygrad E."/>
            <person name="Sagayaradj S."/>
            <person name="Cavanaugh K."/>
            <person name="Han R."/>
            <person name="Bertier L."/>
            <person name="Beede B."/>
            <person name="Kafkas S."/>
            <person name="Golino D."/>
            <person name="Preece J."/>
            <person name="Michelmore R."/>
        </authorList>
    </citation>
    <scope>NUCLEOTIDE SEQUENCE [LARGE SCALE GENOMIC DNA]</scope>
</reference>
<keyword evidence="2" id="KW-1185">Reference proteome</keyword>
<dbReference type="EMBL" id="CM047748">
    <property type="protein sequence ID" value="KAJ0015166.1"/>
    <property type="molecule type" value="Genomic_DNA"/>
</dbReference>
<accession>A0ACC0XFN1</accession>
<organism evidence="1 2">
    <name type="scientific">Pistacia integerrima</name>
    <dbReference type="NCBI Taxonomy" id="434235"/>
    <lineage>
        <taxon>Eukaryota</taxon>
        <taxon>Viridiplantae</taxon>
        <taxon>Streptophyta</taxon>
        <taxon>Embryophyta</taxon>
        <taxon>Tracheophyta</taxon>
        <taxon>Spermatophyta</taxon>
        <taxon>Magnoliopsida</taxon>
        <taxon>eudicotyledons</taxon>
        <taxon>Gunneridae</taxon>
        <taxon>Pentapetalae</taxon>
        <taxon>rosids</taxon>
        <taxon>malvids</taxon>
        <taxon>Sapindales</taxon>
        <taxon>Anacardiaceae</taxon>
        <taxon>Pistacia</taxon>
    </lineage>
</organism>
<sequence>MESRSVLDFVDKDIGDVEPVKPTSLEETPFKLVEEVKDLKELAGKLRSVNELVVKSDC</sequence>